<gene>
    <name evidence="1" type="ORF">Gohar_008875</name>
</gene>
<dbReference type="Proteomes" id="UP000593560">
    <property type="component" value="Unassembled WGS sequence"/>
</dbReference>
<accession>A0A7J9GLP0</accession>
<evidence type="ECO:0000313" key="2">
    <source>
        <dbReference type="Proteomes" id="UP000593560"/>
    </source>
</evidence>
<protein>
    <recommendedName>
        <fullName evidence="3">RNase H type-1 domain-containing protein</fullName>
    </recommendedName>
</protein>
<proteinExistence type="predicted"/>
<dbReference type="InterPro" id="IPR052929">
    <property type="entry name" value="RNase_H-like_EbsB-rel"/>
</dbReference>
<evidence type="ECO:0000313" key="1">
    <source>
        <dbReference type="EMBL" id="MBA0798268.1"/>
    </source>
</evidence>
<name>A0A7J9GLP0_9ROSI</name>
<dbReference type="PANTHER" id="PTHR47074">
    <property type="entry name" value="BNAC02G40300D PROTEIN"/>
    <property type="match status" value="1"/>
</dbReference>
<organism evidence="1 2">
    <name type="scientific">Gossypium harknessii</name>
    <dbReference type="NCBI Taxonomy" id="34285"/>
    <lineage>
        <taxon>Eukaryota</taxon>
        <taxon>Viridiplantae</taxon>
        <taxon>Streptophyta</taxon>
        <taxon>Embryophyta</taxon>
        <taxon>Tracheophyta</taxon>
        <taxon>Spermatophyta</taxon>
        <taxon>Magnoliopsida</taxon>
        <taxon>eudicotyledons</taxon>
        <taxon>Gunneridae</taxon>
        <taxon>Pentapetalae</taxon>
        <taxon>rosids</taxon>
        <taxon>malvids</taxon>
        <taxon>Malvales</taxon>
        <taxon>Malvaceae</taxon>
        <taxon>Malvoideae</taxon>
        <taxon>Gossypium</taxon>
    </lineage>
</organism>
<dbReference type="AlphaFoldDB" id="A0A7J9GLP0"/>
<sequence length="218" mass="24418">MDTICGGGAETVDHAFCLCPVANEVWEILIIDLLNLPSQGWLGCLTVAFNICSHTQRRIVCCSLWAIRSERNRRVHDKVVKSGKEITHFISRYLYKLDCLEEKKITVQGDKVIWNPPPTDFIKVNFDTAFIMERCRLGTRQVARNSKGVKLAHTFVISEALSARFQSIIFVHDKRSGNALADALATECVKKGEGFYLIGSAPKSAAITFSGDWLREPD</sequence>
<comment type="caution">
    <text evidence="1">The sequence shown here is derived from an EMBL/GenBank/DDBJ whole genome shotgun (WGS) entry which is preliminary data.</text>
</comment>
<dbReference type="OrthoDB" id="985111at2759"/>
<dbReference type="EMBL" id="JABFAD010000005">
    <property type="protein sequence ID" value="MBA0798268.1"/>
    <property type="molecule type" value="Genomic_DNA"/>
</dbReference>
<evidence type="ECO:0008006" key="3">
    <source>
        <dbReference type="Google" id="ProtNLM"/>
    </source>
</evidence>
<dbReference type="PANTHER" id="PTHR47074:SF61">
    <property type="entry name" value="RNASE H TYPE-1 DOMAIN-CONTAINING PROTEIN"/>
    <property type="match status" value="1"/>
</dbReference>
<keyword evidence="2" id="KW-1185">Reference proteome</keyword>
<reference evidence="1 2" key="1">
    <citation type="journal article" date="2019" name="Genome Biol. Evol.">
        <title>Insights into the evolution of the New World diploid cottons (Gossypium, subgenus Houzingenia) based on genome sequencing.</title>
        <authorList>
            <person name="Grover C.E."/>
            <person name="Arick M.A. 2nd"/>
            <person name="Thrash A."/>
            <person name="Conover J.L."/>
            <person name="Sanders W.S."/>
            <person name="Peterson D.G."/>
            <person name="Frelichowski J.E."/>
            <person name="Scheffler J.A."/>
            <person name="Scheffler B.E."/>
            <person name="Wendel J.F."/>
        </authorList>
    </citation>
    <scope>NUCLEOTIDE SEQUENCE [LARGE SCALE GENOMIC DNA]</scope>
    <source>
        <strain evidence="1">0</strain>
        <tissue evidence="1">Leaf</tissue>
    </source>
</reference>